<dbReference type="PANTHER" id="PTHR35566:SF1">
    <property type="entry name" value="TYPE VI SECRETION SYSTEM BASEPLATE COMPONENT TSSK1"/>
    <property type="match status" value="1"/>
</dbReference>
<gene>
    <name evidence="1" type="ORF">CR103_17270</name>
</gene>
<dbReference type="EMBL" id="PDOB01000033">
    <property type="protein sequence ID" value="PIL38586.1"/>
    <property type="molecule type" value="Genomic_DNA"/>
</dbReference>
<dbReference type="PANTHER" id="PTHR35566">
    <property type="entry name" value="BLR3599 PROTEIN"/>
    <property type="match status" value="1"/>
</dbReference>
<dbReference type="InterPro" id="IPR010263">
    <property type="entry name" value="T6SS_TssK"/>
</dbReference>
<reference evidence="1 2" key="1">
    <citation type="submission" date="2017-10" db="EMBL/GenBank/DDBJ databases">
        <title>Massilia psychrophilum sp. nov., a novel purple-pigmented bacterium isolated from Tianshan glacier, Xinjiang Municipality, China.</title>
        <authorList>
            <person name="Wang H."/>
        </authorList>
    </citation>
    <scope>NUCLEOTIDE SEQUENCE [LARGE SCALE GENOMIC DNA]</scope>
    <source>
        <strain evidence="1 2">JCM 30813</strain>
    </source>
</reference>
<protein>
    <submittedName>
        <fullName evidence="1">Type VI secretion system baseplate subunit TssK</fullName>
    </submittedName>
</protein>
<dbReference type="Proteomes" id="UP000228593">
    <property type="component" value="Unassembled WGS sequence"/>
</dbReference>
<name>A0A2G8SXR4_9BURK</name>
<dbReference type="OrthoDB" id="9775333at2"/>
<comment type="caution">
    <text evidence="1">The sequence shown here is derived from an EMBL/GenBank/DDBJ whole genome shotgun (WGS) entry which is preliminary data.</text>
</comment>
<dbReference type="NCBIfam" id="TIGR03353">
    <property type="entry name" value="VI_chp_4"/>
    <property type="match status" value="1"/>
</dbReference>
<evidence type="ECO:0000313" key="1">
    <source>
        <dbReference type="EMBL" id="PIL38586.1"/>
    </source>
</evidence>
<proteinExistence type="predicted"/>
<dbReference type="RefSeq" id="WP_099917216.1">
    <property type="nucleotide sequence ID" value="NZ_BMHS01000023.1"/>
</dbReference>
<dbReference type="Pfam" id="PF05936">
    <property type="entry name" value="T6SS_VasE"/>
    <property type="match status" value="1"/>
</dbReference>
<accession>A0A2G8SXR4</accession>
<dbReference type="AlphaFoldDB" id="A0A2G8SXR4"/>
<sequence length="450" mass="49984">MSLPSKVLWSEGLTLGPQQFQQQDRYHEARLQRIAAAINPHAWGVHSVQWNHDGLANNLLIPDWMSLIFQDGEIFDAPATDTLPSTIDLSKLPMTEQCFTFYAALPTLKAHGSNLSDSPTSRNGARYVQVESDTADLFTEAFSIDVAFLRKTVHLLSHLESRNAFVSFPVVRVRRVANGGFEIDPAFVPPSLSVAAAPWLQVMLNKLLSKLSIKIESLYLRHRQSSTDVFEVHSGDISSYWMLNTVSTAAASLTHCATYKQHHPEILFDKLMSLAGGLMTFSKKYAVGDLPSYNHIEPAHGFARLDTIVRELIETVISSRYFTIPLVMVERKSTHYCGQLDTSQVNSRTALFLAVNADMPALELVAAVPLRFKVGSPEEIERFIGLALSGVELIHMAQVPPEVPVRPNTYYFSIQNKGPLYEAMLKRQSIAIYAPAGMNGLKLELFAIAA</sequence>
<organism evidence="1 2">
    <name type="scientific">Massilia psychrophila</name>
    <dbReference type="NCBI Taxonomy" id="1603353"/>
    <lineage>
        <taxon>Bacteria</taxon>
        <taxon>Pseudomonadati</taxon>
        <taxon>Pseudomonadota</taxon>
        <taxon>Betaproteobacteria</taxon>
        <taxon>Burkholderiales</taxon>
        <taxon>Oxalobacteraceae</taxon>
        <taxon>Telluria group</taxon>
        <taxon>Massilia</taxon>
    </lineage>
</organism>
<keyword evidence="2" id="KW-1185">Reference proteome</keyword>
<evidence type="ECO:0000313" key="2">
    <source>
        <dbReference type="Proteomes" id="UP000228593"/>
    </source>
</evidence>